<comment type="caution">
    <text evidence="1">The sequence shown here is derived from an EMBL/GenBank/DDBJ whole genome shotgun (WGS) entry which is preliminary data.</text>
</comment>
<gene>
    <name evidence="1" type="ORF">SSA02_07480</name>
</gene>
<name>A0A511BMT2_9PROT</name>
<dbReference type="EMBL" id="BJVC01000001">
    <property type="protein sequence ID" value="GEL01585.1"/>
    <property type="molecule type" value="Genomic_DNA"/>
</dbReference>
<evidence type="ECO:0000313" key="1">
    <source>
        <dbReference type="EMBL" id="GEL01585.1"/>
    </source>
</evidence>
<evidence type="ECO:0000313" key="2">
    <source>
        <dbReference type="Proteomes" id="UP000321405"/>
    </source>
</evidence>
<dbReference type="RefSeq" id="WP_246103588.1">
    <property type="nucleotide sequence ID" value="NZ_BJVC01000001.1"/>
</dbReference>
<proteinExistence type="predicted"/>
<keyword evidence="2" id="KW-1185">Reference proteome</keyword>
<accession>A0A511BMT2</accession>
<reference evidence="1 2" key="1">
    <citation type="submission" date="2019-07" db="EMBL/GenBank/DDBJ databases">
        <title>Whole genome shotgun sequence of Swaminathania salitolerans NBRC 104436.</title>
        <authorList>
            <person name="Hosoyama A."/>
            <person name="Uohara A."/>
            <person name="Ohji S."/>
            <person name="Ichikawa N."/>
        </authorList>
    </citation>
    <scope>NUCLEOTIDE SEQUENCE [LARGE SCALE GENOMIC DNA]</scope>
    <source>
        <strain evidence="1 2">NBRC 104436</strain>
    </source>
</reference>
<dbReference type="Proteomes" id="UP000321405">
    <property type="component" value="Unassembled WGS sequence"/>
</dbReference>
<sequence length="150" mass="16002">MLKFILFHPDKTDMRLNRSLSGALPLASATLGGFVLLLSACATPPAPSKDPRGLWTGALVTEQGTCPTESNSTLQINANDITFTPGDSALVLKGRRGPDNLHYHARLAMKDAGRKPYTIVFNGYPVGNAIGGNYGSPSCRAHVVMTRPTH</sequence>
<dbReference type="AlphaFoldDB" id="A0A511BMT2"/>
<organism evidence="1 2">
    <name type="scientific">Swaminathania salitolerans</name>
    <dbReference type="NCBI Taxonomy" id="182838"/>
    <lineage>
        <taxon>Bacteria</taxon>
        <taxon>Pseudomonadati</taxon>
        <taxon>Pseudomonadota</taxon>
        <taxon>Alphaproteobacteria</taxon>
        <taxon>Acetobacterales</taxon>
        <taxon>Acetobacteraceae</taxon>
        <taxon>Swaminathania</taxon>
    </lineage>
</organism>
<protein>
    <submittedName>
        <fullName evidence="1">Uncharacterized protein</fullName>
    </submittedName>
</protein>